<feature type="region of interest" description="Disordered" evidence="1">
    <location>
        <begin position="108"/>
        <end position="142"/>
    </location>
</feature>
<feature type="region of interest" description="Disordered" evidence="1">
    <location>
        <begin position="779"/>
        <end position="798"/>
    </location>
</feature>
<organism evidence="2 3">
    <name type="scientific">Aquarana catesbeiana</name>
    <name type="common">American bullfrog</name>
    <name type="synonym">Rana catesbeiana</name>
    <dbReference type="NCBI Taxonomy" id="8400"/>
    <lineage>
        <taxon>Eukaryota</taxon>
        <taxon>Metazoa</taxon>
        <taxon>Chordata</taxon>
        <taxon>Craniata</taxon>
        <taxon>Vertebrata</taxon>
        <taxon>Euteleostomi</taxon>
        <taxon>Amphibia</taxon>
        <taxon>Batrachia</taxon>
        <taxon>Anura</taxon>
        <taxon>Neobatrachia</taxon>
        <taxon>Ranoidea</taxon>
        <taxon>Ranidae</taxon>
        <taxon>Aquarana</taxon>
    </lineage>
</organism>
<feature type="region of interest" description="Disordered" evidence="1">
    <location>
        <begin position="914"/>
        <end position="953"/>
    </location>
</feature>
<name>A0A2G9RNR5_AQUCT</name>
<accession>A0A2G9RNR5</accession>
<feature type="compositionally biased region" description="Basic and acidic residues" evidence="1">
    <location>
        <begin position="1190"/>
        <end position="1202"/>
    </location>
</feature>
<feature type="compositionally biased region" description="Basic and acidic residues" evidence="1">
    <location>
        <begin position="538"/>
        <end position="550"/>
    </location>
</feature>
<feature type="compositionally biased region" description="Basic residues" evidence="1">
    <location>
        <begin position="1031"/>
        <end position="1041"/>
    </location>
</feature>
<gene>
    <name evidence="2" type="ORF">AB205_0014330</name>
</gene>
<feature type="region of interest" description="Disordered" evidence="1">
    <location>
        <begin position="1190"/>
        <end position="1295"/>
    </location>
</feature>
<feature type="compositionally biased region" description="Low complexity" evidence="1">
    <location>
        <begin position="1064"/>
        <end position="1074"/>
    </location>
</feature>
<feature type="region of interest" description="Disordered" evidence="1">
    <location>
        <begin position="1"/>
        <end position="29"/>
    </location>
</feature>
<evidence type="ECO:0000313" key="3">
    <source>
        <dbReference type="Proteomes" id="UP000228934"/>
    </source>
</evidence>
<dbReference type="OrthoDB" id="9908743at2759"/>
<proteinExistence type="predicted"/>
<reference evidence="3" key="1">
    <citation type="journal article" date="2017" name="Nat. Commun.">
        <title>The North American bullfrog draft genome provides insight into hormonal regulation of long noncoding RNA.</title>
        <authorList>
            <person name="Hammond S.A."/>
            <person name="Warren R.L."/>
            <person name="Vandervalk B.P."/>
            <person name="Kucuk E."/>
            <person name="Khan H."/>
            <person name="Gibb E.A."/>
            <person name="Pandoh P."/>
            <person name="Kirk H."/>
            <person name="Zhao Y."/>
            <person name="Jones M."/>
            <person name="Mungall A.J."/>
            <person name="Coope R."/>
            <person name="Pleasance S."/>
            <person name="Moore R.A."/>
            <person name="Holt R.A."/>
            <person name="Round J.M."/>
            <person name="Ohora S."/>
            <person name="Walle B.V."/>
            <person name="Veldhoen N."/>
            <person name="Helbing C.C."/>
            <person name="Birol I."/>
        </authorList>
    </citation>
    <scope>NUCLEOTIDE SEQUENCE [LARGE SCALE GENOMIC DNA]</scope>
</reference>
<protein>
    <submittedName>
        <fullName evidence="2">Uncharacterized protein</fullName>
    </submittedName>
</protein>
<feature type="compositionally biased region" description="Basic and acidic residues" evidence="1">
    <location>
        <begin position="1244"/>
        <end position="1262"/>
    </location>
</feature>
<evidence type="ECO:0000256" key="1">
    <source>
        <dbReference type="SAM" id="MobiDB-lite"/>
    </source>
</evidence>
<feature type="region of interest" description="Disordered" evidence="1">
    <location>
        <begin position="534"/>
        <end position="568"/>
    </location>
</feature>
<evidence type="ECO:0000313" key="2">
    <source>
        <dbReference type="EMBL" id="PIO29530.1"/>
    </source>
</evidence>
<feature type="compositionally biased region" description="Basic and acidic residues" evidence="1">
    <location>
        <begin position="852"/>
        <end position="869"/>
    </location>
</feature>
<feature type="compositionally biased region" description="Acidic residues" evidence="1">
    <location>
        <begin position="936"/>
        <end position="946"/>
    </location>
</feature>
<dbReference type="Proteomes" id="UP000228934">
    <property type="component" value="Unassembled WGS sequence"/>
</dbReference>
<feature type="compositionally biased region" description="Basic and acidic residues" evidence="1">
    <location>
        <begin position="374"/>
        <end position="387"/>
    </location>
</feature>
<feature type="compositionally biased region" description="Basic residues" evidence="1">
    <location>
        <begin position="393"/>
        <end position="402"/>
    </location>
</feature>
<feature type="compositionally biased region" description="Basic residues" evidence="1">
    <location>
        <begin position="1210"/>
        <end position="1219"/>
    </location>
</feature>
<feature type="region of interest" description="Disordered" evidence="1">
    <location>
        <begin position="584"/>
        <end position="616"/>
    </location>
</feature>
<feature type="region of interest" description="Disordered" evidence="1">
    <location>
        <begin position="998"/>
        <end position="1131"/>
    </location>
</feature>
<sequence>MTGDEDYRTQETDLRHRKSDPGGRRDLEHKITEDVDIVLHTTAEVTRSNEIKVIESTESKNIVVIPHNVQSIVNQEQVNPPDLLELKKKVLIGCEIKVSQYEEELTSRVENLEDNEPSGNSEHKVYKGGQHTGEPSSDGQYEESLFQPITLQSLSFEDQKQLVGTTGQEEEEKIKSLIEITTEKWEYSIATEQEAQVLEESIDSTVTLEFDVDTILDVIENNKKLVTPVDEPESSSSQGGDSRKTLEDLLETANRLAKHCDLFQKVEDQKGSDNLRDLDETLGSMPASILSTDLGYTEENLTSVDVSLTKSNFFLEQNENKQTNLEEETIKTQSLVFGQSNRNFEEEGKEVSAKDLSKPTNKEDVQGIEGHLTEKQEEKHQFKESERQPNISKKQKIKRRVHFSPSTEDLFKKSERASRNTLQMVCDEILEGELQPGEDREQLGSSYIIKDLGESPSKEREGNYLGGTTCSYDSHYDGQSTSEEEETNGLNEGQTVWYDEYPAQAEHGERCDSLGAVTDQNVHVDFKMEESFATATDSRSKEEHLDHIPSSEETLSFETESAGNRDKSNINNVNLEQTLFTENKNESHALRETVNKSEKESLAASDGTEETVRKEDSFLEEEKYQVEYLLEDRKDLLECDPTHVKESIDDIRQSSDTLDTKNVGVPKDFTDEQKQTDILFLEQAILGQDYPTEDTDNKQLQNIIHYSAHRDITETASAENDLTLVQCSILKTDKIIKSEQDGKEVQDETFLSDAKDVLKSFEEQTRSGIVQFEEDTLLRQPVSRNGDDGYPENLHGTQLSTSVDEICMSLVGDVELRDGPPSEEHKEVFRDANFEGESEHNNKTSTNEMEEQPEHMTEKQSYDYKHEDFPPETSKPQEEEDSNVKTGHIGVELLTEQQWVAEEQYGSGNEASLTEGHFTEQMQDGNSFRQLAPTDGSEECPEESYETDQSASLNEPFHSILDVSAQKSRILLLRKTSVRRRPGQRLVMFQEELADPSVIPPLNMGVTPDPESSYPTEEATEMSNTSEPLLHRKSSIRRRGQHQPTFQEELAGSSALPPLNMGMSPAPESSYPSEEATEMSDASEPLLRRKSTIRRRGPRPVTFQEEPSLPLITSAESPHPTEEPRNDSTISEQILLGESSIHQHQGQHRVAFEDEPVKSIPPVIMPLKMGVPHFLGGIPILSPAVAPKPELLHPAEEPRDEGTTSEPMLRRKSSVRRPKGKQEQPIEPPQREAGAHMTPAPAPSHHEGESREEKKASEELIKPKKGFLKHAGFGGAHPGMMQELQARLHKKKPKE</sequence>
<dbReference type="EMBL" id="KV936960">
    <property type="protein sequence ID" value="PIO29530.1"/>
    <property type="molecule type" value="Genomic_DNA"/>
</dbReference>
<feature type="compositionally biased region" description="Basic residues" evidence="1">
    <location>
        <begin position="1088"/>
        <end position="1098"/>
    </location>
</feature>
<feature type="region of interest" description="Disordered" evidence="1">
    <location>
        <begin position="374"/>
        <end position="415"/>
    </location>
</feature>
<feature type="region of interest" description="Disordered" evidence="1">
    <location>
        <begin position="815"/>
        <end position="886"/>
    </location>
</feature>
<feature type="compositionally biased region" description="Low complexity" evidence="1">
    <location>
        <begin position="551"/>
        <end position="561"/>
    </location>
</feature>
<feature type="compositionally biased region" description="Polar residues" evidence="1">
    <location>
        <begin position="920"/>
        <end position="929"/>
    </location>
</feature>
<feature type="compositionally biased region" description="Basic and acidic residues" evidence="1">
    <location>
        <begin position="584"/>
        <end position="601"/>
    </location>
</feature>
<keyword evidence="3" id="KW-1185">Reference proteome</keyword>
<feature type="compositionally biased region" description="Basic and acidic residues" evidence="1">
    <location>
        <begin position="815"/>
        <end position="842"/>
    </location>
</feature>
<feature type="compositionally biased region" description="Basic and acidic residues" evidence="1">
    <location>
        <begin position="1220"/>
        <end position="1234"/>
    </location>
</feature>